<dbReference type="GO" id="GO:0060287">
    <property type="term" value="P:epithelial cilium movement involved in determination of left/right asymmetry"/>
    <property type="evidence" value="ECO:0007669"/>
    <property type="project" value="TreeGrafter"/>
</dbReference>
<dbReference type="GO" id="GO:0005576">
    <property type="term" value="C:extracellular region"/>
    <property type="evidence" value="ECO:0007669"/>
    <property type="project" value="GOC"/>
</dbReference>
<dbReference type="PROSITE" id="PS50896">
    <property type="entry name" value="LISH"/>
    <property type="match status" value="1"/>
</dbReference>
<protein>
    <submittedName>
        <fullName evidence="1">OFD1</fullName>
    </submittedName>
</protein>
<sequence length="197" mass="23477">KEKGVVDKLKTQVRQNLISEIAAKESIFNLKNNSNDKPEKSFDIFYHSSSSAIYEYLDKNNFHFTKSVFVPESGIKNDKFYTAEELLRVLQLDKNSEFYKKLQSDLLNTDKSFILCLLKTISEYHTFKQSEIEIQTDKPEKFIPLSEKLQKLDLQFEDRQKQGTLKTQQLYEDRIVAFQRDMEKRLRQEMENEVEYY</sequence>
<dbReference type="GO" id="GO:0036064">
    <property type="term" value="C:ciliary basal body"/>
    <property type="evidence" value="ECO:0007669"/>
    <property type="project" value="TreeGrafter"/>
</dbReference>
<dbReference type="Gene3D" id="1.20.960.40">
    <property type="match status" value="1"/>
</dbReference>
<dbReference type="PANTHER" id="PTHR39063">
    <property type="entry name" value="ORAL-FACIAL-DIGITAL SYNDROME 1 PROTEIN HOMOLOG"/>
    <property type="match status" value="1"/>
</dbReference>
<dbReference type="GO" id="GO:0005813">
    <property type="term" value="C:centrosome"/>
    <property type="evidence" value="ECO:0007669"/>
    <property type="project" value="TreeGrafter"/>
</dbReference>
<evidence type="ECO:0000313" key="1">
    <source>
        <dbReference type="EMBL" id="AFB74720.1"/>
    </source>
</evidence>
<reference evidence="1" key="1">
    <citation type="submission" date="2011-11" db="EMBL/GenBank/DDBJ databases">
        <authorList>
            <person name="Azimzadeh J.C."/>
        </authorList>
    </citation>
    <scope>NUCLEOTIDE SEQUENCE</scope>
</reference>
<organism evidence="1">
    <name type="scientific">Schmidtea mediterranea</name>
    <name type="common">Freshwater planarian flatworm</name>
    <dbReference type="NCBI Taxonomy" id="79327"/>
    <lineage>
        <taxon>Eukaryota</taxon>
        <taxon>Metazoa</taxon>
        <taxon>Spiralia</taxon>
        <taxon>Lophotrochozoa</taxon>
        <taxon>Platyhelminthes</taxon>
        <taxon>Rhabditophora</taxon>
        <taxon>Seriata</taxon>
        <taxon>Tricladida</taxon>
        <taxon>Continenticola</taxon>
        <taxon>Geoplanoidea</taxon>
        <taxon>Dugesiidae</taxon>
        <taxon>Schmidtea</taxon>
    </lineage>
</organism>
<dbReference type="PANTHER" id="PTHR39063:SF1">
    <property type="entry name" value="OFD1 CENTRIOLE AND CENTRIOLAR SATELLITE PROTEIN"/>
    <property type="match status" value="1"/>
</dbReference>
<dbReference type="InterPro" id="IPR006594">
    <property type="entry name" value="LisH"/>
</dbReference>
<dbReference type="InterPro" id="IPR055289">
    <property type="entry name" value="OFD1"/>
</dbReference>
<accession>H6WA38</accession>
<feature type="non-terminal residue" evidence="1">
    <location>
        <position position="197"/>
    </location>
</feature>
<dbReference type="AlphaFoldDB" id="H6WA38"/>
<dbReference type="EMBL" id="JQ036190">
    <property type="protein sequence ID" value="AFB74720.1"/>
    <property type="molecule type" value="mRNA"/>
</dbReference>
<proteinExistence type="evidence at transcript level"/>
<name>H6WA38_SCHMD</name>
<dbReference type="Pfam" id="PF16045">
    <property type="entry name" value="LisH_2"/>
    <property type="match status" value="1"/>
</dbReference>
<feature type="non-terminal residue" evidence="1">
    <location>
        <position position="1"/>
    </location>
</feature>
<reference evidence="1" key="2">
    <citation type="journal article" date="2012" name="Science">
        <title>Centrosome loss in the evolution of planarians.</title>
        <authorList>
            <person name="Azimzadeh J."/>
            <person name="Wong M.L."/>
            <person name="Downhour D.M."/>
            <person name="Alvarado A.S."/>
            <person name="Marshall W.F."/>
        </authorList>
    </citation>
    <scope>NUCLEOTIDE SEQUENCE</scope>
</reference>